<dbReference type="Proteomes" id="UP000000442">
    <property type="component" value="Chromosome"/>
</dbReference>
<reference evidence="2 3" key="1">
    <citation type="journal article" date="2009" name="Environ. Microbiol.">
        <title>Genome sequence of Desulfobacterium autotrophicum HRM2, a marine sulfate reducer oxidizing organic carbon completely to carbon dioxide.</title>
        <authorList>
            <person name="Strittmatter A.W."/>
            <person name="Liesegang H."/>
            <person name="Rabus R."/>
            <person name="Decker I."/>
            <person name="Amann J."/>
            <person name="Andres S."/>
            <person name="Henne A."/>
            <person name="Fricke W.F."/>
            <person name="Martinez-Arias R."/>
            <person name="Bartels D."/>
            <person name="Goesmann A."/>
            <person name="Krause L."/>
            <person name="Puehler A."/>
            <person name="Klenk H.P."/>
            <person name="Richter M."/>
            <person name="Schuler M."/>
            <person name="Gloeckner F.O."/>
            <person name="Meyerdierks A."/>
            <person name="Gottschalk G."/>
            <person name="Amann R."/>
        </authorList>
    </citation>
    <scope>NUCLEOTIDE SEQUENCE [LARGE SCALE GENOMIC DNA]</scope>
    <source>
        <strain evidence="3">ATCC 43914 / DSM 3382 / HRM2</strain>
    </source>
</reference>
<evidence type="ECO:0000256" key="1">
    <source>
        <dbReference type="SAM" id="SignalP"/>
    </source>
</evidence>
<keyword evidence="1" id="KW-0732">Signal</keyword>
<sequence>MFRQTLFLAVLAVLTLMASVAYSDTSSEMHKKTAIYGSAIDQKIAFYQSRLYLLDSEYKILSEIGRDASAKATYLTLNRGEIIKRMIAANTPLNCCKTRAFIGNCLCKNVVASAF</sequence>
<dbReference type="EMBL" id="CP001087">
    <property type="protein sequence ID" value="ACN15548.1"/>
    <property type="molecule type" value="Genomic_DNA"/>
</dbReference>
<name>C0QFY0_DESAH</name>
<dbReference type="HOGENOM" id="CLU_2105006_0_0_7"/>
<accession>C0QFY0</accession>
<dbReference type="AlphaFoldDB" id="C0QFY0"/>
<gene>
    <name evidence="2" type="ordered locus">HRM2_24540</name>
</gene>
<dbReference type="KEGG" id="dat:HRM2_24540"/>
<evidence type="ECO:0000313" key="3">
    <source>
        <dbReference type="Proteomes" id="UP000000442"/>
    </source>
</evidence>
<dbReference type="RefSeq" id="WP_015904313.1">
    <property type="nucleotide sequence ID" value="NC_012108.1"/>
</dbReference>
<keyword evidence="3" id="KW-1185">Reference proteome</keyword>
<proteinExistence type="predicted"/>
<organism evidence="2 3">
    <name type="scientific">Desulforapulum autotrophicum (strain ATCC 43914 / DSM 3382 / VKM B-1955 / HRM2)</name>
    <name type="common">Desulfobacterium autotrophicum</name>
    <dbReference type="NCBI Taxonomy" id="177437"/>
    <lineage>
        <taxon>Bacteria</taxon>
        <taxon>Pseudomonadati</taxon>
        <taxon>Thermodesulfobacteriota</taxon>
        <taxon>Desulfobacteria</taxon>
        <taxon>Desulfobacterales</taxon>
        <taxon>Desulfobacteraceae</taxon>
        <taxon>Desulforapulum</taxon>
    </lineage>
</organism>
<feature type="chain" id="PRO_5002902354" evidence="1">
    <location>
        <begin position="24"/>
        <end position="115"/>
    </location>
</feature>
<evidence type="ECO:0000313" key="2">
    <source>
        <dbReference type="EMBL" id="ACN15548.1"/>
    </source>
</evidence>
<feature type="signal peptide" evidence="1">
    <location>
        <begin position="1"/>
        <end position="23"/>
    </location>
</feature>
<protein>
    <submittedName>
        <fullName evidence="2">Uncharacterized protein</fullName>
    </submittedName>
</protein>